<organism evidence="1 2">
    <name type="scientific">Solanum pinnatisectum</name>
    <name type="common">tansyleaf nightshade</name>
    <dbReference type="NCBI Taxonomy" id="50273"/>
    <lineage>
        <taxon>Eukaryota</taxon>
        <taxon>Viridiplantae</taxon>
        <taxon>Streptophyta</taxon>
        <taxon>Embryophyta</taxon>
        <taxon>Tracheophyta</taxon>
        <taxon>Spermatophyta</taxon>
        <taxon>Magnoliopsida</taxon>
        <taxon>eudicotyledons</taxon>
        <taxon>Gunneridae</taxon>
        <taxon>Pentapetalae</taxon>
        <taxon>asterids</taxon>
        <taxon>lamiids</taxon>
        <taxon>Solanales</taxon>
        <taxon>Solanaceae</taxon>
        <taxon>Solanoideae</taxon>
        <taxon>Solaneae</taxon>
        <taxon>Solanum</taxon>
    </lineage>
</organism>
<name>A0AAV9LII5_9SOLN</name>
<gene>
    <name evidence="1" type="ORF">R3W88_028295</name>
</gene>
<evidence type="ECO:0000313" key="2">
    <source>
        <dbReference type="Proteomes" id="UP001311915"/>
    </source>
</evidence>
<reference evidence="1 2" key="1">
    <citation type="submission" date="2023-10" db="EMBL/GenBank/DDBJ databases">
        <title>Genome-Wide Identification Analysis in wild type Solanum Pinnatisectum Reveals Some Genes Defensing Phytophthora Infestans.</title>
        <authorList>
            <person name="Sun C."/>
        </authorList>
    </citation>
    <scope>NUCLEOTIDE SEQUENCE [LARGE SCALE GENOMIC DNA]</scope>
    <source>
        <strain evidence="1">LQN</strain>
        <tissue evidence="1">Leaf</tissue>
    </source>
</reference>
<protein>
    <submittedName>
        <fullName evidence="1">Uncharacterized protein</fullName>
    </submittedName>
</protein>
<accession>A0AAV9LII5</accession>
<sequence>METWGSRGGKDFMNGVKELGIVNLFLKYWDESMSVDGVKTLPNVEFRNPAERRSKGEKAQVIFPRLLSDQGR</sequence>
<comment type="caution">
    <text evidence="1">The sequence shown here is derived from an EMBL/GenBank/DDBJ whole genome shotgun (WGS) entry which is preliminary data.</text>
</comment>
<dbReference type="Proteomes" id="UP001311915">
    <property type="component" value="Unassembled WGS sequence"/>
</dbReference>
<evidence type="ECO:0000313" key="1">
    <source>
        <dbReference type="EMBL" id="KAK4725516.1"/>
    </source>
</evidence>
<keyword evidence="2" id="KW-1185">Reference proteome</keyword>
<dbReference type="EMBL" id="JAWPEI010000006">
    <property type="protein sequence ID" value="KAK4725516.1"/>
    <property type="molecule type" value="Genomic_DNA"/>
</dbReference>
<dbReference type="AlphaFoldDB" id="A0AAV9LII5"/>
<proteinExistence type="predicted"/>